<evidence type="ECO:0000256" key="1">
    <source>
        <dbReference type="ARBA" id="ARBA00022741"/>
    </source>
</evidence>
<dbReference type="SUPFAM" id="SSF52540">
    <property type="entry name" value="P-loop containing nucleoside triphosphate hydrolases"/>
    <property type="match status" value="1"/>
</dbReference>
<evidence type="ECO:0000313" key="4">
    <source>
        <dbReference type="EMBL" id="KAF5774234.1"/>
    </source>
</evidence>
<dbReference type="InterPro" id="IPR006703">
    <property type="entry name" value="G_AIG1"/>
</dbReference>
<dbReference type="InterPro" id="IPR045058">
    <property type="entry name" value="GIMA/IAN/Toc"/>
</dbReference>
<evidence type="ECO:0000313" key="5">
    <source>
        <dbReference type="EMBL" id="OTG02280.1"/>
    </source>
</evidence>
<dbReference type="STRING" id="4232.A0A251STX7"/>
<dbReference type="Gene3D" id="3.40.50.300">
    <property type="entry name" value="P-loop containing nucleotide triphosphate hydrolases"/>
    <property type="match status" value="1"/>
</dbReference>
<protein>
    <submittedName>
        <fullName evidence="5">Putative P-loop containing nucleoside triphosphate hydrolase</fullName>
    </submittedName>
    <submittedName>
        <fullName evidence="4">Small monomeric GTPase</fullName>
        <ecNumber evidence="4">3.6.5.2</ecNumber>
    </submittedName>
</protein>
<dbReference type="PANTHER" id="PTHR10903">
    <property type="entry name" value="GTPASE, IMAP FAMILY MEMBER-RELATED"/>
    <property type="match status" value="1"/>
</dbReference>
<feature type="domain" description="AIG1-type G" evidence="3">
    <location>
        <begin position="481"/>
        <end position="717"/>
    </location>
</feature>
<dbReference type="Pfam" id="PF04548">
    <property type="entry name" value="AIG1"/>
    <property type="match status" value="1"/>
</dbReference>
<sequence length="732" mass="81064">MDADSPQDPPLPGYSIPIRAPLTIDSDSEFHIYSRTSSFNSSSTSIDVSSYGDEHTSILEEESSDFVAYPGENFVIERSHVEESLFIRPFVRYPDEHFSDFRPFVKIPCEESSSADFGPFGVKLSVPIAPLTGDGDSDGDSVGGGRWDDGILQKVTMAPKVRSFISDEGGDELHVEGVFSGDDMIDVANLNSVSTESVENEGCKVECLDEVLKISESDATSFDLERIDALTVSSSYNEIETKLSESYELSFDSERIDARIVSNADSKIENLDFVSTESVENEVCKVKCLNEVVELSESDASSFDFERIDALTVSSSNNEIENERKLSEADELSVDSERIGVQIVSSSDSEIENLSYVSTEADVLSFLEKLDKKIETIKEKLSELDEPSFDSERIDTQVALHSDREIEIINAIHSEPDERNVSNSDSEIEIKTIKESEQVASKNDEEPLKTMQRIRTKFLRLAFNEQLSTGVNREGGNYNFDFALTILAIGKTGVGKSATINSIFGENKTVTNAFDLGTTTIQEITGNVDGIQLRVIDTPGLKSSYLDQPYNQKVLKSIKGFTRKHAPNVVLYVDRLDTLDVNDSHLLKSITRSLGSSVWQSCIIALTHAGCDLSNESPNGYVIRRCRFIQEQIVGFGGNNRRVANPVWLVDNHPSYKHNVMDLGCDLKGLVCLDQADGGDGSDIFQPLELLSVPRNVINRSGERRDAYLTEDGYQVKLVGNDHWSLGCRLFL</sequence>
<evidence type="ECO:0000256" key="2">
    <source>
        <dbReference type="ARBA" id="ARBA00023134"/>
    </source>
</evidence>
<reference evidence="5" key="2">
    <citation type="submission" date="2017-02" db="EMBL/GenBank/DDBJ databases">
        <title>Sunflower complete genome.</title>
        <authorList>
            <person name="Langlade N."/>
            <person name="Munos S."/>
        </authorList>
    </citation>
    <scope>NUCLEOTIDE SEQUENCE [LARGE SCALE GENOMIC DNA]</scope>
    <source>
        <tissue evidence="5">Leaves</tissue>
    </source>
</reference>
<reference evidence="4 6" key="1">
    <citation type="journal article" date="2017" name="Nature">
        <title>The sunflower genome provides insights into oil metabolism, flowering and Asterid evolution.</title>
        <authorList>
            <person name="Badouin H."/>
            <person name="Gouzy J."/>
            <person name="Grassa C.J."/>
            <person name="Murat F."/>
            <person name="Staton S.E."/>
            <person name="Cottret L."/>
            <person name="Lelandais-Briere C."/>
            <person name="Owens G.L."/>
            <person name="Carrere S."/>
            <person name="Mayjonade B."/>
            <person name="Legrand L."/>
            <person name="Gill N."/>
            <person name="Kane N.C."/>
            <person name="Bowers J.E."/>
            <person name="Hubner S."/>
            <person name="Bellec A."/>
            <person name="Berard A."/>
            <person name="Berges H."/>
            <person name="Blanchet N."/>
            <person name="Boniface M.C."/>
            <person name="Brunel D."/>
            <person name="Catrice O."/>
            <person name="Chaidir N."/>
            <person name="Claudel C."/>
            <person name="Donnadieu C."/>
            <person name="Faraut T."/>
            <person name="Fievet G."/>
            <person name="Helmstetter N."/>
            <person name="King M."/>
            <person name="Knapp S.J."/>
            <person name="Lai Z."/>
            <person name="Le Paslier M.C."/>
            <person name="Lippi Y."/>
            <person name="Lorenzon L."/>
            <person name="Mandel J.R."/>
            <person name="Marage G."/>
            <person name="Marchand G."/>
            <person name="Marquand E."/>
            <person name="Bret-Mestries E."/>
            <person name="Morien E."/>
            <person name="Nambeesan S."/>
            <person name="Nguyen T."/>
            <person name="Pegot-Espagnet P."/>
            <person name="Pouilly N."/>
            <person name="Raftis F."/>
            <person name="Sallet E."/>
            <person name="Schiex T."/>
            <person name="Thomas J."/>
            <person name="Vandecasteele C."/>
            <person name="Vares D."/>
            <person name="Vear F."/>
            <person name="Vautrin S."/>
            <person name="Crespi M."/>
            <person name="Mangin B."/>
            <person name="Burke J.M."/>
            <person name="Salse J."/>
            <person name="Munos S."/>
            <person name="Vincourt P."/>
            <person name="Rieseberg L.H."/>
            <person name="Langlade N.B."/>
        </authorList>
    </citation>
    <scope>NUCLEOTIDE SEQUENCE [LARGE SCALE GENOMIC DNA]</scope>
    <source>
        <strain evidence="6">cv. SF193</strain>
        <tissue evidence="4">Leaves</tissue>
    </source>
</reference>
<proteinExistence type="predicted"/>
<keyword evidence="6" id="KW-1185">Reference proteome</keyword>
<keyword evidence="5" id="KW-0378">Hydrolase</keyword>
<dbReference type="GO" id="GO:0003925">
    <property type="term" value="F:G protein activity"/>
    <property type="evidence" value="ECO:0007669"/>
    <property type="project" value="UniProtKB-EC"/>
</dbReference>
<dbReference type="Gramene" id="mRNA:HanXRQr2_Chr13g0597941">
    <property type="protein sequence ID" value="CDS:HanXRQr2_Chr13g0597941.1"/>
    <property type="gene ID" value="HanXRQr2_Chr13g0597941"/>
</dbReference>
<dbReference type="PROSITE" id="PS51720">
    <property type="entry name" value="G_AIG1"/>
    <property type="match status" value="1"/>
</dbReference>
<evidence type="ECO:0000259" key="3">
    <source>
        <dbReference type="PROSITE" id="PS51720"/>
    </source>
</evidence>
<dbReference type="EMBL" id="MNCJ02000328">
    <property type="protein sequence ID" value="KAF5774234.1"/>
    <property type="molecule type" value="Genomic_DNA"/>
</dbReference>
<evidence type="ECO:0000313" key="6">
    <source>
        <dbReference type="Proteomes" id="UP000215914"/>
    </source>
</evidence>
<keyword evidence="1" id="KW-0547">Nucleotide-binding</keyword>
<dbReference type="InParanoid" id="A0A251STX7"/>
<dbReference type="InterPro" id="IPR027417">
    <property type="entry name" value="P-loop_NTPase"/>
</dbReference>
<dbReference type="OrthoDB" id="8954335at2759"/>
<keyword evidence="2" id="KW-0342">GTP-binding</keyword>
<gene>
    <name evidence="5" type="ORF">HannXRQ_Chr13g0411241</name>
    <name evidence="4" type="ORF">HanXRQr2_Chr13g0597941</name>
</gene>
<dbReference type="EC" id="3.6.5.2" evidence="4"/>
<dbReference type="PANTHER" id="PTHR10903:SF174">
    <property type="entry name" value="P-LOOP CONTAINING NUCLEOSIDE TRIPHOSPHATE HYDROLASE-RELATED"/>
    <property type="match status" value="1"/>
</dbReference>
<name>A0A251STX7_HELAN</name>
<reference evidence="4" key="3">
    <citation type="submission" date="2020-06" db="EMBL/GenBank/DDBJ databases">
        <title>Helianthus annuus Genome sequencing and assembly Release 2.</title>
        <authorList>
            <person name="Gouzy J."/>
            <person name="Langlade N."/>
            <person name="Munos S."/>
        </authorList>
    </citation>
    <scope>NUCLEOTIDE SEQUENCE</scope>
    <source>
        <tissue evidence="4">Leaves</tissue>
    </source>
</reference>
<dbReference type="GO" id="GO:0005525">
    <property type="term" value="F:GTP binding"/>
    <property type="evidence" value="ECO:0007669"/>
    <property type="project" value="UniProtKB-KW"/>
</dbReference>
<dbReference type="Proteomes" id="UP000215914">
    <property type="component" value="Chromosome 13"/>
</dbReference>
<accession>A0A251STX7</accession>
<dbReference type="EMBL" id="CM007902">
    <property type="protein sequence ID" value="OTG02280.1"/>
    <property type="molecule type" value="Genomic_DNA"/>
</dbReference>
<organism evidence="5 6">
    <name type="scientific">Helianthus annuus</name>
    <name type="common">Common sunflower</name>
    <dbReference type="NCBI Taxonomy" id="4232"/>
    <lineage>
        <taxon>Eukaryota</taxon>
        <taxon>Viridiplantae</taxon>
        <taxon>Streptophyta</taxon>
        <taxon>Embryophyta</taxon>
        <taxon>Tracheophyta</taxon>
        <taxon>Spermatophyta</taxon>
        <taxon>Magnoliopsida</taxon>
        <taxon>eudicotyledons</taxon>
        <taxon>Gunneridae</taxon>
        <taxon>Pentapetalae</taxon>
        <taxon>asterids</taxon>
        <taxon>campanulids</taxon>
        <taxon>Asterales</taxon>
        <taxon>Asteraceae</taxon>
        <taxon>Asteroideae</taxon>
        <taxon>Heliantheae alliance</taxon>
        <taxon>Heliantheae</taxon>
        <taxon>Helianthus</taxon>
    </lineage>
</organism>
<dbReference type="AlphaFoldDB" id="A0A251STX7"/>